<protein>
    <submittedName>
        <fullName evidence="2">Glycosyltransferase</fullName>
    </submittedName>
</protein>
<dbReference type="RefSeq" id="WP_243539198.1">
    <property type="nucleotide sequence ID" value="NZ_CP093442.1"/>
</dbReference>
<reference evidence="2" key="1">
    <citation type="submission" date="2022-03" db="EMBL/GenBank/DDBJ databases">
        <title>Genome Identification and Characterization of new species Bdellovibrio reynosense LBG001 sp. nov. from a Mexico soil sample.</title>
        <authorList>
            <person name="Camilli A."/>
            <person name="Ajao Y."/>
            <person name="Guo X."/>
        </authorList>
    </citation>
    <scope>NUCLEOTIDE SEQUENCE</scope>
    <source>
        <strain evidence="2">LBG001</strain>
    </source>
</reference>
<dbReference type="Pfam" id="PF00534">
    <property type="entry name" value="Glycos_transf_1"/>
    <property type="match status" value="1"/>
</dbReference>
<feature type="domain" description="Glycosyl transferase family 1" evidence="1">
    <location>
        <begin position="231"/>
        <end position="348"/>
    </location>
</feature>
<gene>
    <name evidence="2" type="ORF">MNR06_04625</name>
</gene>
<evidence type="ECO:0000313" key="2">
    <source>
        <dbReference type="EMBL" id="UOF02232.1"/>
    </source>
</evidence>
<dbReference type="SUPFAM" id="SSF53756">
    <property type="entry name" value="UDP-Glycosyltransferase/glycogen phosphorylase"/>
    <property type="match status" value="1"/>
</dbReference>
<dbReference type="Gene3D" id="3.40.50.2000">
    <property type="entry name" value="Glycogen Phosphorylase B"/>
    <property type="match status" value="1"/>
</dbReference>
<name>A0ABY4CBB2_9BACT</name>
<sequence>MTILILAEAYPSINSKAMSYVHSRSLYYKSLGHDVTVINFKAHQKYTYEGILVIPEADFSNKQNYEIVCAHAPNLKNHIRFLIRHSRLFKKIVFFFHGHEVLRKKNYYNDRFKFTPNPNNKTFNLKGLINSLIGDLYDLLKLKFLRLYFKKLINGGQGYFVSVSDWMYSELKNNLRVNDSFFGNKHRIIHNCANSVFQEFTYKKPERPEADFITIRPFDSPKYCLDIVFRLAQIYPEYKFHVYGSGNFFELNKPPQNLKFFIKDFSQKEMPELLNNYRFALMPTRLDSQGVMVCEMATYGMPVITSNISIAKEMLSDFNRVYFLDNERPRLDANLLSQTENQEAKSNQKFSLKYTIGAELDFFMELVHEKP</sequence>
<dbReference type="Proteomes" id="UP000830116">
    <property type="component" value="Chromosome"/>
</dbReference>
<proteinExistence type="predicted"/>
<evidence type="ECO:0000259" key="1">
    <source>
        <dbReference type="Pfam" id="PF00534"/>
    </source>
</evidence>
<accession>A0ABY4CBB2</accession>
<dbReference type="InterPro" id="IPR001296">
    <property type="entry name" value="Glyco_trans_1"/>
</dbReference>
<organism evidence="2 3">
    <name type="scientific">Bdellovibrio reynosensis</name>
    <dbReference type="NCBI Taxonomy" id="2835041"/>
    <lineage>
        <taxon>Bacteria</taxon>
        <taxon>Pseudomonadati</taxon>
        <taxon>Bdellovibrionota</taxon>
        <taxon>Bdellovibrionia</taxon>
        <taxon>Bdellovibrionales</taxon>
        <taxon>Pseudobdellovibrionaceae</taxon>
        <taxon>Bdellovibrio</taxon>
    </lineage>
</organism>
<evidence type="ECO:0000313" key="3">
    <source>
        <dbReference type="Proteomes" id="UP000830116"/>
    </source>
</evidence>
<dbReference type="EMBL" id="CP093442">
    <property type="protein sequence ID" value="UOF02232.1"/>
    <property type="molecule type" value="Genomic_DNA"/>
</dbReference>
<keyword evidence="3" id="KW-1185">Reference proteome</keyword>